<dbReference type="EMBL" id="JBHTJI010000001">
    <property type="protein sequence ID" value="MFD0990478.1"/>
    <property type="molecule type" value="Genomic_DNA"/>
</dbReference>
<evidence type="ECO:0000313" key="2">
    <source>
        <dbReference type="Proteomes" id="UP001597061"/>
    </source>
</evidence>
<accession>A0ABW3JJ50</accession>
<name>A0ABW3JJ50_9FLAO</name>
<reference evidence="2" key="1">
    <citation type="journal article" date="2019" name="Int. J. Syst. Evol. Microbiol.">
        <title>The Global Catalogue of Microorganisms (GCM) 10K type strain sequencing project: providing services to taxonomists for standard genome sequencing and annotation.</title>
        <authorList>
            <consortium name="The Broad Institute Genomics Platform"/>
            <consortium name="The Broad Institute Genome Sequencing Center for Infectious Disease"/>
            <person name="Wu L."/>
            <person name="Ma J."/>
        </authorList>
    </citation>
    <scope>NUCLEOTIDE SEQUENCE [LARGE SCALE GENOMIC DNA]</scope>
    <source>
        <strain evidence="2">CCUG 62414</strain>
    </source>
</reference>
<comment type="caution">
    <text evidence="1">The sequence shown here is derived from an EMBL/GenBank/DDBJ whole genome shotgun (WGS) entry which is preliminary data.</text>
</comment>
<keyword evidence="2" id="KW-1185">Reference proteome</keyword>
<proteinExistence type="predicted"/>
<organism evidence="1 2">
    <name type="scientific">Mariniflexile jejuense</name>
    <dbReference type="NCBI Taxonomy" id="1173582"/>
    <lineage>
        <taxon>Bacteria</taxon>
        <taxon>Pseudomonadati</taxon>
        <taxon>Bacteroidota</taxon>
        <taxon>Flavobacteriia</taxon>
        <taxon>Flavobacteriales</taxon>
        <taxon>Flavobacteriaceae</taxon>
        <taxon>Mariniflexile</taxon>
    </lineage>
</organism>
<evidence type="ECO:0000313" key="1">
    <source>
        <dbReference type="EMBL" id="MFD0990478.1"/>
    </source>
</evidence>
<dbReference type="RefSeq" id="WP_379926073.1">
    <property type="nucleotide sequence ID" value="NZ_JBHTJI010000001.1"/>
</dbReference>
<sequence>MEYKKITRKQLYNLVWSTPITTLSKQFNVKSSNIKKSCLDFDIPTPQNGYWSKLKHGKKVEKSLLKNDFDLVIKLDLIKDATSTLVFKVPQKLLKPDDLVALAKKDLSGKEISHWHRRKGW</sequence>
<protein>
    <submittedName>
        <fullName evidence="1">Uncharacterized protein</fullName>
    </submittedName>
</protein>
<dbReference type="Proteomes" id="UP001597061">
    <property type="component" value="Unassembled WGS sequence"/>
</dbReference>
<gene>
    <name evidence="1" type="ORF">ACFQ1R_10250</name>
</gene>